<organism evidence="2 3">
    <name type="scientific">Anaerotalea alkaliphila</name>
    <dbReference type="NCBI Taxonomy" id="2662126"/>
    <lineage>
        <taxon>Bacteria</taxon>
        <taxon>Bacillati</taxon>
        <taxon>Bacillota</taxon>
        <taxon>Clostridia</taxon>
        <taxon>Eubacteriales</taxon>
        <taxon>Anaerotalea</taxon>
    </lineage>
</organism>
<evidence type="ECO:0008006" key="4">
    <source>
        <dbReference type="Google" id="ProtNLM"/>
    </source>
</evidence>
<evidence type="ECO:0000256" key="1">
    <source>
        <dbReference type="SAM" id="Phobius"/>
    </source>
</evidence>
<dbReference type="Proteomes" id="UP000461585">
    <property type="component" value="Unassembled WGS sequence"/>
</dbReference>
<comment type="caution">
    <text evidence="2">The sequence shown here is derived from an EMBL/GenBank/DDBJ whole genome shotgun (WGS) entry which is preliminary data.</text>
</comment>
<feature type="transmembrane region" description="Helical" evidence="1">
    <location>
        <begin position="103"/>
        <end position="125"/>
    </location>
</feature>
<protein>
    <recommendedName>
        <fullName evidence="4">NfeD-like C-terminal domain-containing protein</fullName>
    </recommendedName>
</protein>
<keyword evidence="3" id="KW-1185">Reference proteome</keyword>
<evidence type="ECO:0000313" key="3">
    <source>
        <dbReference type="Proteomes" id="UP000461585"/>
    </source>
</evidence>
<dbReference type="InterPro" id="IPR012340">
    <property type="entry name" value="NA-bd_OB-fold"/>
</dbReference>
<keyword evidence="1" id="KW-0472">Membrane</keyword>
<keyword evidence="1" id="KW-0812">Transmembrane</keyword>
<sequence length="208" mass="21979">MAEWWAAMPLMKQIFYFFAVPATAVLLIQTFLAVTGLGEGPGDVNMDGQLGGDTGGMEGMEGAEAGEEFFLGDFRFFTISGMVAFFAVFGWTGAALTGRLPGILVFLLATAFGLGAMFLVALLFYSMTKLQASGNLQIKNAVGQVGEVYIPIPEAGKGRGKVMVTIQGRLTEVEAVTDEGDRLGTGTLVQVVSVLGNNEVMVRKMGGN</sequence>
<feature type="transmembrane region" description="Helical" evidence="1">
    <location>
        <begin position="76"/>
        <end position="96"/>
    </location>
</feature>
<gene>
    <name evidence="2" type="ORF">GXN74_11645</name>
</gene>
<dbReference type="EMBL" id="JAAEEH010000037">
    <property type="protein sequence ID" value="NDL68393.1"/>
    <property type="molecule type" value="Genomic_DNA"/>
</dbReference>
<accession>A0A7X5HXF6</accession>
<evidence type="ECO:0000313" key="2">
    <source>
        <dbReference type="EMBL" id="NDL68393.1"/>
    </source>
</evidence>
<dbReference type="Gene3D" id="2.40.50.140">
    <property type="entry name" value="Nucleic acid-binding proteins"/>
    <property type="match status" value="1"/>
</dbReference>
<proteinExistence type="predicted"/>
<dbReference type="RefSeq" id="WP_162371117.1">
    <property type="nucleotide sequence ID" value="NZ_JAAEEH010000037.1"/>
</dbReference>
<name>A0A7X5HXF6_9FIRM</name>
<keyword evidence="1" id="KW-1133">Transmembrane helix</keyword>
<dbReference type="AlphaFoldDB" id="A0A7X5HXF6"/>
<reference evidence="2 3" key="1">
    <citation type="submission" date="2020-01" db="EMBL/GenBank/DDBJ databases">
        <title>Anaeroalcalibacter tamaniensis gen. nov., sp. nov., moderately halophilic strictly anaerobic fermenter bacterium from mud volcano of Taman peninsula.</title>
        <authorList>
            <person name="Frolova A."/>
            <person name="Merkel A.Y."/>
            <person name="Slobodkin A.I."/>
        </authorList>
    </citation>
    <scope>NUCLEOTIDE SEQUENCE [LARGE SCALE GENOMIC DNA]</scope>
    <source>
        <strain evidence="2 3">F-3ap</strain>
    </source>
</reference>